<reference evidence="3 4" key="1">
    <citation type="submission" date="2025-04" db="UniProtKB">
        <authorList>
            <consortium name="RefSeq"/>
        </authorList>
    </citation>
    <scope>IDENTIFICATION</scope>
</reference>
<dbReference type="Proteomes" id="UP000694845">
    <property type="component" value="Unplaced"/>
</dbReference>
<dbReference type="RefSeq" id="XP_022110361.1">
    <property type="nucleotide sequence ID" value="XM_022254669.1"/>
</dbReference>
<dbReference type="GeneID" id="110989944"/>
<dbReference type="OMA" id="MLEYTEH"/>
<protein>
    <submittedName>
        <fullName evidence="3 4">Uncharacterized protein LOC110989944</fullName>
    </submittedName>
</protein>
<feature type="region of interest" description="Disordered" evidence="1">
    <location>
        <begin position="182"/>
        <end position="201"/>
    </location>
</feature>
<keyword evidence="2" id="KW-1185">Reference proteome</keyword>
<feature type="region of interest" description="Disordered" evidence="1">
    <location>
        <begin position="132"/>
        <end position="151"/>
    </location>
</feature>
<dbReference type="KEGG" id="aplc:110989944"/>
<evidence type="ECO:0000313" key="3">
    <source>
        <dbReference type="RefSeq" id="XP_022110359.1"/>
    </source>
</evidence>
<name>A0A8B8A399_ACAPL</name>
<evidence type="ECO:0000313" key="2">
    <source>
        <dbReference type="Proteomes" id="UP000694845"/>
    </source>
</evidence>
<dbReference type="AlphaFoldDB" id="A0A8B8A399"/>
<feature type="region of interest" description="Disordered" evidence="1">
    <location>
        <begin position="363"/>
        <end position="386"/>
    </location>
</feature>
<dbReference type="OrthoDB" id="10414818at2759"/>
<dbReference type="RefSeq" id="XP_022110359.1">
    <property type="nucleotide sequence ID" value="XM_022254667.1"/>
</dbReference>
<gene>
    <name evidence="3 4" type="primary">LOC110989944</name>
</gene>
<organism evidence="2 4">
    <name type="scientific">Acanthaster planci</name>
    <name type="common">Crown-of-thorns starfish</name>
    <dbReference type="NCBI Taxonomy" id="133434"/>
    <lineage>
        <taxon>Eukaryota</taxon>
        <taxon>Metazoa</taxon>
        <taxon>Echinodermata</taxon>
        <taxon>Eleutherozoa</taxon>
        <taxon>Asterozoa</taxon>
        <taxon>Asteroidea</taxon>
        <taxon>Valvatacea</taxon>
        <taxon>Valvatida</taxon>
        <taxon>Acanthasteridae</taxon>
        <taxon>Acanthaster</taxon>
    </lineage>
</organism>
<evidence type="ECO:0000256" key="1">
    <source>
        <dbReference type="SAM" id="MobiDB-lite"/>
    </source>
</evidence>
<proteinExistence type="predicted"/>
<evidence type="ECO:0000313" key="4">
    <source>
        <dbReference type="RefSeq" id="XP_022110361.1"/>
    </source>
</evidence>
<feature type="region of interest" description="Disordered" evidence="1">
    <location>
        <begin position="425"/>
        <end position="462"/>
    </location>
</feature>
<feature type="compositionally biased region" description="Basic and acidic residues" evidence="1">
    <location>
        <begin position="372"/>
        <end position="382"/>
    </location>
</feature>
<accession>A0A8B8A399</accession>
<sequence>MTDLSAIRDDGASPYDSLARAKAILRETTERAMLESRRIEKQRGLQRSMLEYTEHARKLRRAHLELAARAGGVREPTVATSNRLQAALSYKPRKGRSPLRTSDDDLRRLYGSLTDADKKALEDRYLPEILQSGTGLNRSTGKRPGKQRGEGTDFWDIVQKDGTVKRVVILRTDDQFDRLQHCKTQRHSHSNDASVKANKQKPGGFISYRSDDVNAKASAATTDAVTLTETPLICDTEGDSSGVGGAAYHPGILPRPRPVPQIPTAPTQKVQINISLPRVELDTPSPEPVQPMGNVEEENALAGQKTVCLKHGLDMEYCKKCVHPVGSLPSTKNPYTTPEPLKRLKIPSLTYPIEQPIRIEETEKTQNTVSHKPLDQRERKTAGTEVTQSMIGLDSDLAYHRGFTVNASVQSLPSRMEGILKKAMSSIQRDPGHGPSVSSDSPRLAEPASSSGTRTGPTCRHGHIVSNCKTCRTVEEIQRRLKTDDFRREMRQSFHWDLQAGTALSKSSRWRSQRGKSNLVPHLREIATRKKQTSTARARRAKFIAKTQPSKSVNIKESTARTSVNSILKASTESLRQKKSVRFYRDDIYHPMTGYHLSSRDSGNAVSAS</sequence>